<feature type="transmembrane region" description="Helical" evidence="2">
    <location>
        <begin position="68"/>
        <end position="87"/>
    </location>
</feature>
<protein>
    <submittedName>
        <fullName evidence="3">Uncharacterized protein</fullName>
    </submittedName>
</protein>
<proteinExistence type="predicted"/>
<feature type="transmembrane region" description="Helical" evidence="2">
    <location>
        <begin position="29"/>
        <end position="48"/>
    </location>
</feature>
<name>A0A3M8WJP3_9ACTN</name>
<keyword evidence="4" id="KW-1185">Reference proteome</keyword>
<evidence type="ECO:0000313" key="4">
    <source>
        <dbReference type="Proteomes" id="UP000275401"/>
    </source>
</evidence>
<feature type="region of interest" description="Disordered" evidence="1">
    <location>
        <begin position="1"/>
        <end position="21"/>
    </location>
</feature>
<comment type="caution">
    <text evidence="3">The sequence shown here is derived from an EMBL/GenBank/DDBJ whole genome shotgun (WGS) entry which is preliminary data.</text>
</comment>
<evidence type="ECO:0000256" key="2">
    <source>
        <dbReference type="SAM" id="Phobius"/>
    </source>
</evidence>
<keyword evidence="2" id="KW-1133">Transmembrane helix</keyword>
<dbReference type="RefSeq" id="WP_123099829.1">
    <property type="nucleotide sequence ID" value="NZ_RIBZ01000153.1"/>
</dbReference>
<gene>
    <name evidence="3" type="ORF">EEJ42_11365</name>
</gene>
<reference evidence="3 4" key="1">
    <citation type="submission" date="2018-11" db="EMBL/GenBank/DDBJ databases">
        <title>The Potential of Streptomyces as Biocontrol Agents against the Tomato grey mould, Botrytis cinerea (Gray mold) Frontiers in Microbiology.</title>
        <authorList>
            <person name="Li D."/>
        </authorList>
    </citation>
    <scope>NUCLEOTIDE SEQUENCE [LARGE SCALE GENOMIC DNA]</scope>
    <source>
        <strain evidence="3 4">NEAU-LD23</strain>
    </source>
</reference>
<keyword evidence="2" id="KW-0472">Membrane</keyword>
<dbReference type="Proteomes" id="UP000275401">
    <property type="component" value="Unassembled WGS sequence"/>
</dbReference>
<evidence type="ECO:0000256" key="1">
    <source>
        <dbReference type="SAM" id="MobiDB-lite"/>
    </source>
</evidence>
<dbReference type="AlphaFoldDB" id="A0A3M8WJP3"/>
<keyword evidence="2" id="KW-0812">Transmembrane</keyword>
<sequence>MNERASAEPSAANTPDAGHDRRVRTAAKVGVGLLIPTAIVSILLSLMTERAADCVTNGNQCSSIPGPVIFGAFLVSAALGLFAASCPQQRLPFSTARSWAVKLQWLAQLTMAMLLLASP</sequence>
<accession>A0A3M8WJP3</accession>
<dbReference type="EMBL" id="RIBZ01000153">
    <property type="protein sequence ID" value="RNG28921.1"/>
    <property type="molecule type" value="Genomic_DNA"/>
</dbReference>
<organism evidence="3 4">
    <name type="scientific">Streptomyces botrytidirepellens</name>
    <dbReference type="NCBI Taxonomy" id="2486417"/>
    <lineage>
        <taxon>Bacteria</taxon>
        <taxon>Bacillati</taxon>
        <taxon>Actinomycetota</taxon>
        <taxon>Actinomycetes</taxon>
        <taxon>Kitasatosporales</taxon>
        <taxon>Streptomycetaceae</taxon>
        <taxon>Streptomyces</taxon>
    </lineage>
</organism>
<evidence type="ECO:0000313" key="3">
    <source>
        <dbReference type="EMBL" id="RNG28921.1"/>
    </source>
</evidence>